<dbReference type="EMBL" id="GBRH01240014">
    <property type="protein sequence ID" value="JAD57881.1"/>
    <property type="molecule type" value="Transcribed_RNA"/>
</dbReference>
<reference evidence="1" key="1">
    <citation type="submission" date="2014-09" db="EMBL/GenBank/DDBJ databases">
        <authorList>
            <person name="Magalhaes I.L.F."/>
            <person name="Oliveira U."/>
            <person name="Santos F.R."/>
            <person name="Vidigal T.H.D.A."/>
            <person name="Brescovit A.D."/>
            <person name="Santos A.J."/>
        </authorList>
    </citation>
    <scope>NUCLEOTIDE SEQUENCE</scope>
    <source>
        <tissue evidence="1">Shoot tissue taken approximately 20 cm above the soil surface</tissue>
    </source>
</reference>
<evidence type="ECO:0000313" key="1">
    <source>
        <dbReference type="EMBL" id="JAD57881.1"/>
    </source>
</evidence>
<proteinExistence type="predicted"/>
<dbReference type="AlphaFoldDB" id="A0A0A9B3B9"/>
<name>A0A0A9B3B9_ARUDO</name>
<accession>A0A0A9B3B9</accession>
<protein>
    <submittedName>
        <fullName evidence="1">Uncharacterized protein</fullName>
    </submittedName>
</protein>
<reference evidence="1" key="2">
    <citation type="journal article" date="2015" name="Data Brief">
        <title>Shoot transcriptome of the giant reed, Arundo donax.</title>
        <authorList>
            <person name="Barrero R.A."/>
            <person name="Guerrero F.D."/>
            <person name="Moolhuijzen P."/>
            <person name="Goolsby J.A."/>
            <person name="Tidwell J."/>
            <person name="Bellgard S.E."/>
            <person name="Bellgard M.I."/>
        </authorList>
    </citation>
    <scope>NUCLEOTIDE SEQUENCE</scope>
    <source>
        <tissue evidence="1">Shoot tissue taken approximately 20 cm above the soil surface</tissue>
    </source>
</reference>
<organism evidence="1">
    <name type="scientific">Arundo donax</name>
    <name type="common">Giant reed</name>
    <name type="synonym">Donax arundinaceus</name>
    <dbReference type="NCBI Taxonomy" id="35708"/>
    <lineage>
        <taxon>Eukaryota</taxon>
        <taxon>Viridiplantae</taxon>
        <taxon>Streptophyta</taxon>
        <taxon>Embryophyta</taxon>
        <taxon>Tracheophyta</taxon>
        <taxon>Spermatophyta</taxon>
        <taxon>Magnoliopsida</taxon>
        <taxon>Liliopsida</taxon>
        <taxon>Poales</taxon>
        <taxon>Poaceae</taxon>
        <taxon>PACMAD clade</taxon>
        <taxon>Arundinoideae</taxon>
        <taxon>Arundineae</taxon>
        <taxon>Arundo</taxon>
    </lineage>
</organism>
<sequence length="24" mass="2978">MNFFEISTTFHLVKILRFLPHSIW</sequence>